<proteinExistence type="predicted"/>
<dbReference type="SUPFAM" id="SSF140129">
    <property type="entry name" value="MxiH-like"/>
    <property type="match status" value="1"/>
</dbReference>
<sequence>MTSPINAPSPLAPAQSFLERTSASFDGKLTDLYQRLIEAQQKIDATDPKTLSAYQVALSAYTLFHSTQSKTVESYVNNQRQAINRLA</sequence>
<evidence type="ECO:0008006" key="3">
    <source>
        <dbReference type="Google" id="ProtNLM"/>
    </source>
</evidence>
<dbReference type="EMBL" id="SJTG01000001">
    <property type="protein sequence ID" value="TCI13693.1"/>
    <property type="molecule type" value="Genomic_DNA"/>
</dbReference>
<dbReference type="RefSeq" id="WP_131149525.1">
    <property type="nucleotide sequence ID" value="NZ_SJTG01000001.1"/>
</dbReference>
<evidence type="ECO:0000313" key="1">
    <source>
        <dbReference type="EMBL" id="TCI13693.1"/>
    </source>
</evidence>
<dbReference type="InterPro" id="IPR021123">
    <property type="entry name" value="T3SS_needle-like"/>
</dbReference>
<gene>
    <name evidence="1" type="ORF">EZM97_10665</name>
</gene>
<dbReference type="InterPro" id="IPR037203">
    <property type="entry name" value="T3SS_needle-like_sf"/>
</dbReference>
<keyword evidence="2" id="KW-1185">Reference proteome</keyword>
<dbReference type="Proteomes" id="UP000291822">
    <property type="component" value="Unassembled WGS sequence"/>
</dbReference>
<organism evidence="1 2">
    <name type="scientific">Dyella soli</name>
    <dbReference type="NCBI Taxonomy" id="522319"/>
    <lineage>
        <taxon>Bacteria</taxon>
        <taxon>Pseudomonadati</taxon>
        <taxon>Pseudomonadota</taxon>
        <taxon>Gammaproteobacteria</taxon>
        <taxon>Lysobacterales</taxon>
        <taxon>Rhodanobacteraceae</taxon>
        <taxon>Dyella</taxon>
    </lineage>
</organism>
<dbReference type="GO" id="GO:0015031">
    <property type="term" value="P:protein transport"/>
    <property type="evidence" value="ECO:0007669"/>
    <property type="project" value="InterPro"/>
</dbReference>
<accession>A0A4R0YW59</accession>
<dbReference type="AlphaFoldDB" id="A0A4R0YW59"/>
<reference evidence="1 2" key="1">
    <citation type="submission" date="2019-02" db="EMBL/GenBank/DDBJ databases">
        <title>Dyella amyloliquefaciens sp. nov., isolated from forest soil.</title>
        <authorList>
            <person name="Gao Z.-H."/>
            <person name="Qiu L.-H."/>
        </authorList>
    </citation>
    <scope>NUCLEOTIDE SEQUENCE [LARGE SCALE GENOMIC DNA]</scope>
    <source>
        <strain evidence="1 2">KACC 12747</strain>
    </source>
</reference>
<evidence type="ECO:0000313" key="2">
    <source>
        <dbReference type="Proteomes" id="UP000291822"/>
    </source>
</evidence>
<dbReference type="Pfam" id="PF09392">
    <property type="entry name" value="T3SS_needle_F"/>
    <property type="match status" value="1"/>
</dbReference>
<dbReference type="Gene3D" id="1.20.58.90">
    <property type="match status" value="1"/>
</dbReference>
<comment type="caution">
    <text evidence="1">The sequence shown here is derived from an EMBL/GenBank/DDBJ whole genome shotgun (WGS) entry which is preliminary data.</text>
</comment>
<protein>
    <recommendedName>
        <fullName evidence="3">EscF/YscF/HrpA family type III secretion system needle major subunit</fullName>
    </recommendedName>
</protein>
<name>A0A4R0YW59_9GAMM</name>